<dbReference type="AlphaFoldDB" id="A0A6C0JLS7"/>
<evidence type="ECO:0000313" key="1">
    <source>
        <dbReference type="EMBL" id="QHU04788.1"/>
    </source>
</evidence>
<dbReference type="EMBL" id="MN740404">
    <property type="protein sequence ID" value="QHU04788.1"/>
    <property type="molecule type" value="Genomic_DNA"/>
</dbReference>
<sequence length="346" mass="38250">MANILNLTNLCLQRKQQMLFNIPPSRNELQPSPYISVAGEPSFTKDQLDMRRKAEILKYKSNKSSGQTNNPTRKEKFAQISRARYEGNVLFCPQDISIPTLTSASGVPGPIVYLVNDNKVPLYNYVTNVDSKGIINVTNNNNYSTIFVQNAPVYSNTQTALVSLYIRNNNNISLRSFNINTPFGIYIKGNNISTTGLLSFAVKITTITTIAYYSGSQVITVGGVPTYSYSVQEIPIQLTLKPTDNVSTFNYSAFVNLGKLLLSNINLFTQNGYIYDIKVEFLSTIDTTNSNITNNSSATLYMNLSSDFHQSIKNKINPLSGTPIAYNCTIDSGISSDAYSSPSLFV</sequence>
<name>A0A6C0JLS7_9ZZZZ</name>
<accession>A0A6C0JLS7</accession>
<reference evidence="1" key="1">
    <citation type="journal article" date="2020" name="Nature">
        <title>Giant virus diversity and host interactions through global metagenomics.</title>
        <authorList>
            <person name="Schulz F."/>
            <person name="Roux S."/>
            <person name="Paez-Espino D."/>
            <person name="Jungbluth S."/>
            <person name="Walsh D.A."/>
            <person name="Denef V.J."/>
            <person name="McMahon K.D."/>
            <person name="Konstantinidis K.T."/>
            <person name="Eloe-Fadrosh E.A."/>
            <person name="Kyrpides N.C."/>
            <person name="Woyke T."/>
        </authorList>
    </citation>
    <scope>NUCLEOTIDE SEQUENCE</scope>
    <source>
        <strain evidence="1">GVMAG-M-3300027708-5</strain>
    </source>
</reference>
<protein>
    <submittedName>
        <fullName evidence="1">Uncharacterized protein</fullName>
    </submittedName>
</protein>
<organism evidence="1">
    <name type="scientific">viral metagenome</name>
    <dbReference type="NCBI Taxonomy" id="1070528"/>
    <lineage>
        <taxon>unclassified sequences</taxon>
        <taxon>metagenomes</taxon>
        <taxon>organismal metagenomes</taxon>
    </lineage>
</organism>
<proteinExistence type="predicted"/>